<dbReference type="AlphaFoldDB" id="A0AB34L8T8"/>
<evidence type="ECO:0000313" key="6">
    <source>
        <dbReference type="Proteomes" id="UP000803884"/>
    </source>
</evidence>
<evidence type="ECO:0000259" key="4">
    <source>
        <dbReference type="Pfam" id="PF05368"/>
    </source>
</evidence>
<sequence>MSSKRLLTIFGATGNQGGSIIDTVLARPELSAKYALRGITRDPSSGKSKALASRGVEVVRAELDDVESLKTAVTGSYGVFGVTDFWAVMSKAREMQQGKNIFAACQAAGVKHFVFSSLPHVSKLSKGKHTLVEHFDGKAEVELVIEAEKKDMIASYFMPAMFLIEMKKLIQDHGQGPTLTVPYPDENIAVPLLEPRRDSGKYIMGLFEAGEKANGVEVQGVSCWTTPKKVVAEAGEALGKQVRFQSISGEVFASFLPEAIRDDLTDMFLWIGEASYFGLGTEKKQAESNKWLVEGADLINWSQFLKEGGPWKV</sequence>
<dbReference type="Gene3D" id="3.90.25.10">
    <property type="entry name" value="UDP-galactose 4-epimerase, domain 1"/>
    <property type="match status" value="1"/>
</dbReference>
<reference evidence="5 6" key="1">
    <citation type="journal article" date="2020" name="Microbiol. Resour. Announc.">
        <title>Draft Genome Sequence of a Cladosporium Species Isolated from the Mesophotic Ascidian Didemnum maculosum.</title>
        <authorList>
            <person name="Gioti A."/>
            <person name="Siaperas R."/>
            <person name="Nikolaivits E."/>
            <person name="Le Goff G."/>
            <person name="Ouazzani J."/>
            <person name="Kotoulas G."/>
            <person name="Topakas E."/>
        </authorList>
    </citation>
    <scope>NUCLEOTIDE SEQUENCE [LARGE SCALE GENOMIC DNA]</scope>
    <source>
        <strain evidence="5 6">TM138-S3</strain>
    </source>
</reference>
<dbReference type="Gene3D" id="3.40.50.720">
    <property type="entry name" value="NAD(P)-binding Rossmann-like Domain"/>
    <property type="match status" value="1"/>
</dbReference>
<dbReference type="InterPro" id="IPR008030">
    <property type="entry name" value="NmrA-like"/>
</dbReference>
<evidence type="ECO:0000256" key="3">
    <source>
        <dbReference type="ARBA" id="ARBA00023002"/>
    </source>
</evidence>
<comment type="similarity">
    <text evidence="1">Belongs to the NmrA-type oxidoreductase family.</text>
</comment>
<keyword evidence="3" id="KW-0560">Oxidoreductase</keyword>
<protein>
    <recommendedName>
        <fullName evidence="4">NmrA-like domain-containing protein</fullName>
    </recommendedName>
</protein>
<gene>
    <name evidence="5" type="ORF">WHR41_00301</name>
</gene>
<proteinExistence type="inferred from homology"/>
<dbReference type="Proteomes" id="UP000803884">
    <property type="component" value="Unassembled WGS sequence"/>
</dbReference>
<dbReference type="CDD" id="cd05251">
    <property type="entry name" value="NmrA_like_SDR_a"/>
    <property type="match status" value="1"/>
</dbReference>
<dbReference type="PANTHER" id="PTHR42748">
    <property type="entry name" value="NITROGEN METABOLITE REPRESSION PROTEIN NMRA FAMILY MEMBER"/>
    <property type="match status" value="1"/>
</dbReference>
<dbReference type="GO" id="GO:0005634">
    <property type="term" value="C:nucleus"/>
    <property type="evidence" value="ECO:0007669"/>
    <property type="project" value="TreeGrafter"/>
</dbReference>
<evidence type="ECO:0000256" key="2">
    <source>
        <dbReference type="ARBA" id="ARBA00022857"/>
    </source>
</evidence>
<dbReference type="EMBL" id="JAAQHG020000001">
    <property type="protein sequence ID" value="KAL1591126.1"/>
    <property type="molecule type" value="Genomic_DNA"/>
</dbReference>
<dbReference type="InterPro" id="IPR036291">
    <property type="entry name" value="NAD(P)-bd_dom_sf"/>
</dbReference>
<dbReference type="RefSeq" id="XP_069234231.1">
    <property type="nucleotide sequence ID" value="XM_069368907.1"/>
</dbReference>
<evidence type="ECO:0000313" key="5">
    <source>
        <dbReference type="EMBL" id="KAL1591126.1"/>
    </source>
</evidence>
<dbReference type="PANTHER" id="PTHR42748:SF30">
    <property type="entry name" value="NMRA-LIKE DOMAIN-CONTAINING PROTEIN"/>
    <property type="match status" value="1"/>
</dbReference>
<dbReference type="GO" id="GO:0016491">
    <property type="term" value="F:oxidoreductase activity"/>
    <property type="evidence" value="ECO:0007669"/>
    <property type="project" value="UniProtKB-KW"/>
</dbReference>
<evidence type="ECO:0000256" key="1">
    <source>
        <dbReference type="ARBA" id="ARBA00006328"/>
    </source>
</evidence>
<comment type="caution">
    <text evidence="5">The sequence shown here is derived from an EMBL/GenBank/DDBJ whole genome shotgun (WGS) entry which is preliminary data.</text>
</comment>
<name>A0AB34L8T8_9PEZI</name>
<keyword evidence="2" id="KW-0521">NADP</keyword>
<dbReference type="SUPFAM" id="SSF51735">
    <property type="entry name" value="NAD(P)-binding Rossmann-fold domains"/>
    <property type="match status" value="1"/>
</dbReference>
<feature type="domain" description="NmrA-like" evidence="4">
    <location>
        <begin position="4"/>
        <end position="288"/>
    </location>
</feature>
<keyword evidence="6" id="KW-1185">Reference proteome</keyword>
<dbReference type="Pfam" id="PF05368">
    <property type="entry name" value="NmrA"/>
    <property type="match status" value="1"/>
</dbReference>
<dbReference type="InterPro" id="IPR051164">
    <property type="entry name" value="NmrA-like_oxidored"/>
</dbReference>
<organism evidence="5 6">
    <name type="scientific">Cladosporium halotolerans</name>
    <dbReference type="NCBI Taxonomy" id="1052096"/>
    <lineage>
        <taxon>Eukaryota</taxon>
        <taxon>Fungi</taxon>
        <taxon>Dikarya</taxon>
        <taxon>Ascomycota</taxon>
        <taxon>Pezizomycotina</taxon>
        <taxon>Dothideomycetes</taxon>
        <taxon>Dothideomycetidae</taxon>
        <taxon>Cladosporiales</taxon>
        <taxon>Cladosporiaceae</taxon>
        <taxon>Cladosporium</taxon>
    </lineage>
</organism>
<dbReference type="GeneID" id="96001745"/>
<accession>A0AB34L8T8</accession>